<comment type="caution">
    <text evidence="2">The sequence shown here is derived from an EMBL/GenBank/DDBJ whole genome shotgun (WGS) entry which is preliminary data.</text>
</comment>
<sequence length="225" mass="24899">MKNITFIAALALIICTFAPIKSEAQQNNSSAYYQQRATLFEKLSIDSTDIVFLGNSITDICEWSELLGDKRVKNRGIIGDTAQGVFERLDPILKGRPSAIFLLIGINDVSHNVAADSIVRCIAKISEKVAKDSPKTKLYIQSILPVNPIYGKFLVVTEKSGEVLKINQGLQKLCADKGLQYIDVHSHLTGDDKVLLNPRLSNDGLHLLGEGYVIWKGVLEKYLVR</sequence>
<evidence type="ECO:0000313" key="2">
    <source>
        <dbReference type="EMBL" id="MPM75011.1"/>
    </source>
</evidence>
<dbReference type="PANTHER" id="PTHR30383">
    <property type="entry name" value="THIOESTERASE 1/PROTEASE 1/LYSOPHOSPHOLIPASE L1"/>
    <property type="match status" value="1"/>
</dbReference>
<organism evidence="2">
    <name type="scientific">bioreactor metagenome</name>
    <dbReference type="NCBI Taxonomy" id="1076179"/>
    <lineage>
        <taxon>unclassified sequences</taxon>
        <taxon>metagenomes</taxon>
        <taxon>ecological metagenomes</taxon>
    </lineage>
</organism>
<proteinExistence type="predicted"/>
<dbReference type="Gene3D" id="3.40.50.1110">
    <property type="entry name" value="SGNH hydrolase"/>
    <property type="match status" value="1"/>
</dbReference>
<dbReference type="Pfam" id="PF13472">
    <property type="entry name" value="Lipase_GDSL_2"/>
    <property type="match status" value="1"/>
</dbReference>
<dbReference type="GO" id="GO:0004622">
    <property type="term" value="F:phosphatidylcholine lysophospholipase activity"/>
    <property type="evidence" value="ECO:0007669"/>
    <property type="project" value="TreeGrafter"/>
</dbReference>
<dbReference type="InterPro" id="IPR036514">
    <property type="entry name" value="SGNH_hydro_sf"/>
</dbReference>
<reference evidence="2" key="1">
    <citation type="submission" date="2019-08" db="EMBL/GenBank/DDBJ databases">
        <authorList>
            <person name="Kucharzyk K."/>
            <person name="Murdoch R.W."/>
            <person name="Higgins S."/>
            <person name="Loffler F."/>
        </authorList>
    </citation>
    <scope>NUCLEOTIDE SEQUENCE</scope>
</reference>
<dbReference type="PANTHER" id="PTHR30383:SF5">
    <property type="entry name" value="SGNH HYDROLASE-TYPE ESTERASE DOMAIN-CONTAINING PROTEIN"/>
    <property type="match status" value="1"/>
</dbReference>
<accession>A0A645CDL8</accession>
<protein>
    <recommendedName>
        <fullName evidence="1">SGNH hydrolase-type esterase domain-containing protein</fullName>
    </recommendedName>
</protein>
<dbReference type="InterPro" id="IPR051532">
    <property type="entry name" value="Ester_Hydrolysis_Enzymes"/>
</dbReference>
<gene>
    <name evidence="2" type="ORF">SDC9_122002</name>
</gene>
<dbReference type="SUPFAM" id="SSF52266">
    <property type="entry name" value="SGNH hydrolase"/>
    <property type="match status" value="1"/>
</dbReference>
<feature type="domain" description="SGNH hydrolase-type esterase" evidence="1">
    <location>
        <begin position="52"/>
        <end position="212"/>
    </location>
</feature>
<evidence type="ECO:0000259" key="1">
    <source>
        <dbReference type="Pfam" id="PF13472"/>
    </source>
</evidence>
<dbReference type="InterPro" id="IPR013830">
    <property type="entry name" value="SGNH_hydro"/>
</dbReference>
<dbReference type="EMBL" id="VSSQ01026346">
    <property type="protein sequence ID" value="MPM75011.1"/>
    <property type="molecule type" value="Genomic_DNA"/>
</dbReference>
<name>A0A645CDL8_9ZZZZ</name>
<dbReference type="AlphaFoldDB" id="A0A645CDL8"/>